<feature type="region of interest" description="Disordered" evidence="1">
    <location>
        <begin position="1"/>
        <end position="24"/>
    </location>
</feature>
<comment type="caution">
    <text evidence="2">The sequence shown here is derived from an EMBL/GenBank/DDBJ whole genome shotgun (WGS) entry which is preliminary data.</text>
</comment>
<dbReference type="GeneID" id="85352767"/>
<evidence type="ECO:0000256" key="1">
    <source>
        <dbReference type="SAM" id="MobiDB-lite"/>
    </source>
</evidence>
<proteinExistence type="predicted"/>
<name>A0AA39NKJ9_ARMTA</name>
<evidence type="ECO:0000313" key="3">
    <source>
        <dbReference type="Proteomes" id="UP001175211"/>
    </source>
</evidence>
<protein>
    <submittedName>
        <fullName evidence="2">Uncharacterized protein</fullName>
    </submittedName>
</protein>
<reference evidence="2" key="1">
    <citation type="submission" date="2023-06" db="EMBL/GenBank/DDBJ databases">
        <authorList>
            <consortium name="Lawrence Berkeley National Laboratory"/>
            <person name="Ahrendt S."/>
            <person name="Sahu N."/>
            <person name="Indic B."/>
            <person name="Wong-Bajracharya J."/>
            <person name="Merenyi Z."/>
            <person name="Ke H.-M."/>
            <person name="Monk M."/>
            <person name="Kocsube S."/>
            <person name="Drula E."/>
            <person name="Lipzen A."/>
            <person name="Balint B."/>
            <person name="Henrissat B."/>
            <person name="Andreopoulos B."/>
            <person name="Martin F.M."/>
            <person name="Harder C.B."/>
            <person name="Rigling D."/>
            <person name="Ford K.L."/>
            <person name="Foster G.D."/>
            <person name="Pangilinan J."/>
            <person name="Papanicolaou A."/>
            <person name="Barry K."/>
            <person name="LaButti K."/>
            <person name="Viragh M."/>
            <person name="Koriabine M."/>
            <person name="Yan M."/>
            <person name="Riley R."/>
            <person name="Champramary S."/>
            <person name="Plett K.L."/>
            <person name="Tsai I.J."/>
            <person name="Slot J."/>
            <person name="Sipos G."/>
            <person name="Plett J."/>
            <person name="Nagy L.G."/>
            <person name="Grigoriev I.V."/>
        </authorList>
    </citation>
    <scope>NUCLEOTIDE SEQUENCE</scope>
    <source>
        <strain evidence="2">CCBAS 213</strain>
    </source>
</reference>
<keyword evidence="3" id="KW-1185">Reference proteome</keyword>
<gene>
    <name evidence="2" type="ORF">EV420DRAFT_1474629</name>
</gene>
<sequence length="104" mass="12007">MNHSLGVDVKQKGASAPKTRPIAQRREHQCGGIFRRWGDRTTTRAEEAVTSEENEQTLKKLMSKLEEKHSAFKHAYIPRKPDDVYMIQTLLLATMRARFILQVK</sequence>
<evidence type="ECO:0000313" key="2">
    <source>
        <dbReference type="EMBL" id="KAK0467297.1"/>
    </source>
</evidence>
<dbReference type="EMBL" id="JAUEPS010000003">
    <property type="protein sequence ID" value="KAK0467297.1"/>
    <property type="molecule type" value="Genomic_DNA"/>
</dbReference>
<organism evidence="2 3">
    <name type="scientific">Armillaria tabescens</name>
    <name type="common">Ringless honey mushroom</name>
    <name type="synonym">Agaricus tabescens</name>
    <dbReference type="NCBI Taxonomy" id="1929756"/>
    <lineage>
        <taxon>Eukaryota</taxon>
        <taxon>Fungi</taxon>
        <taxon>Dikarya</taxon>
        <taxon>Basidiomycota</taxon>
        <taxon>Agaricomycotina</taxon>
        <taxon>Agaricomycetes</taxon>
        <taxon>Agaricomycetidae</taxon>
        <taxon>Agaricales</taxon>
        <taxon>Marasmiineae</taxon>
        <taxon>Physalacriaceae</taxon>
        <taxon>Desarmillaria</taxon>
    </lineage>
</organism>
<accession>A0AA39NKJ9</accession>
<dbReference type="Proteomes" id="UP001175211">
    <property type="component" value="Unassembled WGS sequence"/>
</dbReference>
<dbReference type="AlphaFoldDB" id="A0AA39NKJ9"/>
<dbReference type="RefSeq" id="XP_060337889.1">
    <property type="nucleotide sequence ID" value="XM_060469219.1"/>
</dbReference>